<dbReference type="NCBIfam" id="NF045969">
    <property type="entry name" value="trig_like_plasma"/>
    <property type="match status" value="1"/>
</dbReference>
<keyword evidence="2" id="KW-1185">Reference proteome</keyword>
<gene>
    <name evidence="1" type="ORF">BCF59_0249</name>
</gene>
<dbReference type="AlphaFoldDB" id="A0A4R7UED7"/>
<name>A0A4R7UED7_9BACT</name>
<evidence type="ECO:0000313" key="1">
    <source>
        <dbReference type="EMBL" id="TDV24291.1"/>
    </source>
</evidence>
<evidence type="ECO:0000313" key="2">
    <source>
        <dbReference type="Proteomes" id="UP000295757"/>
    </source>
</evidence>
<protein>
    <recommendedName>
        <fullName evidence="3">Trigger factor</fullName>
    </recommendedName>
</protein>
<reference evidence="1 2" key="1">
    <citation type="submission" date="2019-03" db="EMBL/GenBank/DDBJ databases">
        <title>Genomic Encyclopedia of Archaeal and Bacterial Type Strains, Phase II (KMG-II): from individual species to whole genera.</title>
        <authorList>
            <person name="Goeker M."/>
        </authorList>
    </citation>
    <scope>NUCLEOTIDE SEQUENCE [LARGE SCALE GENOMIC DNA]</scope>
    <source>
        <strain evidence="1 2">ATCC 35214</strain>
    </source>
</reference>
<dbReference type="Proteomes" id="UP000295757">
    <property type="component" value="Unassembled WGS sequence"/>
</dbReference>
<sequence length="376" mass="44270">MRSKITSIVVQKNQWINNQNLALKFLNEEKKQKKVTQKDILDFALRGVVTLEREKLFRENVQNRDSGELHFMPIIENVEMNLESLSFDLKTYYLPKGFLDKINFDFQPQEFKLTDSEERINDFIENYIQKYQLRKYRKEGKIQENDHVVLLITDVKANLEQKFELIANSKDAKTLEAALLNKELDAEFDFEINQDTKKIKILGVFFYTNEKLTDANVIDLGIEKVQTIAQLREFMHQNLTEEVVVNSIFKYGVNVLLDLKKHNPKLLLPKDLIESDIKGFNFTKDFEGNKEQIVRESLEDFYWLNAVALKFNLFISSQELNEEVQRVQLSINPVMLNQIDTKKIADAILFQKVGAVYLAKYQPEEFEKIQKYLNFK</sequence>
<dbReference type="OrthoDB" id="401199at2"/>
<dbReference type="EMBL" id="SOCN01000001">
    <property type="protein sequence ID" value="TDV24291.1"/>
    <property type="molecule type" value="Genomic_DNA"/>
</dbReference>
<accession>A0A4R7UED7</accession>
<dbReference type="RefSeq" id="WP_134110457.1">
    <property type="nucleotide sequence ID" value="NZ_SOCN01000001.1"/>
</dbReference>
<comment type="caution">
    <text evidence="1">The sequence shown here is derived from an EMBL/GenBank/DDBJ whole genome shotgun (WGS) entry which is preliminary data.</text>
</comment>
<organism evidence="1 2">
    <name type="scientific">Mycoplasmopsis mustelae</name>
    <dbReference type="NCBI Taxonomy" id="171289"/>
    <lineage>
        <taxon>Bacteria</taxon>
        <taxon>Bacillati</taxon>
        <taxon>Mycoplasmatota</taxon>
        <taxon>Mycoplasmoidales</taxon>
        <taxon>Metamycoplasmataceae</taxon>
        <taxon>Mycoplasmopsis</taxon>
    </lineage>
</organism>
<evidence type="ECO:0008006" key="3">
    <source>
        <dbReference type="Google" id="ProtNLM"/>
    </source>
</evidence>
<proteinExistence type="predicted"/>